<proteinExistence type="predicted"/>
<accession>A0A7S0IN73</accession>
<feature type="domain" description="Response regulatory" evidence="4">
    <location>
        <begin position="111"/>
        <end position="226"/>
    </location>
</feature>
<reference evidence="5" key="1">
    <citation type="submission" date="2021-01" db="EMBL/GenBank/DDBJ databases">
        <authorList>
            <person name="Corre E."/>
            <person name="Pelletier E."/>
            <person name="Niang G."/>
            <person name="Scheremetjew M."/>
            <person name="Finn R."/>
            <person name="Kale V."/>
            <person name="Holt S."/>
            <person name="Cochrane G."/>
            <person name="Meng A."/>
            <person name="Brown T."/>
            <person name="Cohen L."/>
        </authorList>
    </citation>
    <scope>NUCLEOTIDE SEQUENCE</scope>
    <source>
        <strain evidence="5">RCC1130</strain>
    </source>
</reference>
<organism evidence="5">
    <name type="scientific">Calcidiscus leptoporus</name>
    <dbReference type="NCBI Taxonomy" id="127549"/>
    <lineage>
        <taxon>Eukaryota</taxon>
        <taxon>Haptista</taxon>
        <taxon>Haptophyta</taxon>
        <taxon>Prymnesiophyceae</taxon>
        <taxon>Coccolithales</taxon>
        <taxon>Calcidiscaceae</taxon>
        <taxon>Calcidiscus</taxon>
    </lineage>
</organism>
<dbReference type="SUPFAM" id="SSF52172">
    <property type="entry name" value="CheY-like"/>
    <property type="match status" value="1"/>
</dbReference>
<dbReference type="GO" id="GO:0000160">
    <property type="term" value="P:phosphorelay signal transduction system"/>
    <property type="evidence" value="ECO:0007669"/>
    <property type="project" value="UniProtKB-KW"/>
</dbReference>
<evidence type="ECO:0000256" key="3">
    <source>
        <dbReference type="SAM" id="MobiDB-lite"/>
    </source>
</evidence>
<feature type="non-terminal residue" evidence="5">
    <location>
        <position position="378"/>
    </location>
</feature>
<feature type="compositionally biased region" description="Basic residues" evidence="3">
    <location>
        <begin position="76"/>
        <end position="88"/>
    </location>
</feature>
<feature type="compositionally biased region" description="Low complexity" evidence="3">
    <location>
        <begin position="343"/>
        <end position="357"/>
    </location>
</feature>
<feature type="region of interest" description="Disordered" evidence="3">
    <location>
        <begin position="76"/>
        <end position="98"/>
    </location>
</feature>
<dbReference type="AlphaFoldDB" id="A0A7S0IN73"/>
<dbReference type="GO" id="GO:0009736">
    <property type="term" value="P:cytokinin-activated signaling pathway"/>
    <property type="evidence" value="ECO:0007669"/>
    <property type="project" value="InterPro"/>
</dbReference>
<dbReference type="CDD" id="cd00156">
    <property type="entry name" value="REC"/>
    <property type="match status" value="1"/>
</dbReference>
<evidence type="ECO:0000256" key="2">
    <source>
        <dbReference type="PROSITE-ProRule" id="PRU00169"/>
    </source>
</evidence>
<feature type="region of interest" description="Disordered" evidence="3">
    <location>
        <begin position="318"/>
        <end position="378"/>
    </location>
</feature>
<dbReference type="PANTHER" id="PTHR43874">
    <property type="entry name" value="TWO-COMPONENT RESPONSE REGULATOR"/>
    <property type="match status" value="1"/>
</dbReference>
<name>A0A7S0IN73_9EUKA</name>
<dbReference type="Pfam" id="PF00072">
    <property type="entry name" value="Response_reg"/>
    <property type="match status" value="1"/>
</dbReference>
<dbReference type="PROSITE" id="PS50110">
    <property type="entry name" value="RESPONSE_REGULATORY"/>
    <property type="match status" value="1"/>
</dbReference>
<keyword evidence="2" id="KW-0597">Phosphoprotein</keyword>
<protein>
    <recommendedName>
        <fullName evidence="4">Response regulatory domain-containing protein</fullName>
    </recommendedName>
</protein>
<evidence type="ECO:0000256" key="1">
    <source>
        <dbReference type="ARBA" id="ARBA00023012"/>
    </source>
</evidence>
<evidence type="ECO:0000259" key="4">
    <source>
        <dbReference type="PROSITE" id="PS50110"/>
    </source>
</evidence>
<dbReference type="EMBL" id="HBER01003583">
    <property type="protein sequence ID" value="CAD8526308.1"/>
    <property type="molecule type" value="Transcribed_RNA"/>
</dbReference>
<feature type="modified residue" description="4-aspartylphosphate" evidence="2">
    <location>
        <position position="161"/>
    </location>
</feature>
<gene>
    <name evidence="5" type="ORF">CLEP1334_LOCUS1851</name>
</gene>
<sequence length="378" mass="41808">MQSKISKGTELLSQLRDMIRSNRQQFQASDPSLLDELIDEQLNMLTEELARSDAQMSVMTGEVDALEQGALKMRRAKGAISRSRHRNRSRDGLVSPRFSKEGISPGPAMIRMLLVEDDQFQGQAIQLLCQRCGYTTLSTANASDALGILKQNPDINLVLCDVMMEGTTGYELLQQIRALRNSVAVLMVSAYESIDLVEKCILAGADAYLIKPLRAHELRNIWQYAWRRRHESILSQQQQQLRARTSKPDLDSAQKVKGQWQQLRAQTIEEEEVTSAVNQLDKLEANTLQQSERKVKMEMHQLLCEGATGQPGVVAIVPGSAGAPELSPVQEDKPGFDAPPSPSRGTSRGMSSSSRGMPVKEEYAKVVADATEATEAAE</sequence>
<evidence type="ECO:0000313" key="5">
    <source>
        <dbReference type="EMBL" id="CAD8526308.1"/>
    </source>
</evidence>
<dbReference type="InterPro" id="IPR001789">
    <property type="entry name" value="Sig_transdc_resp-reg_receiver"/>
</dbReference>
<dbReference type="SMART" id="SM00448">
    <property type="entry name" value="REC"/>
    <property type="match status" value="1"/>
</dbReference>
<dbReference type="PANTHER" id="PTHR43874:SF7">
    <property type="entry name" value="TWO-COMPONENT RESPONSE REGULATOR ARR10"/>
    <property type="match status" value="1"/>
</dbReference>
<dbReference type="InterPro" id="IPR045279">
    <property type="entry name" value="ARR-like"/>
</dbReference>
<keyword evidence="1" id="KW-0902">Two-component regulatory system</keyword>
<feature type="compositionally biased region" description="Low complexity" evidence="3">
    <location>
        <begin position="368"/>
        <end position="378"/>
    </location>
</feature>
<dbReference type="Gene3D" id="3.40.50.2300">
    <property type="match status" value="1"/>
</dbReference>
<dbReference type="InterPro" id="IPR011006">
    <property type="entry name" value="CheY-like_superfamily"/>
</dbReference>